<accession>A0A1G9GTI2</accession>
<evidence type="ECO:0000259" key="5">
    <source>
        <dbReference type="Pfam" id="PF04542"/>
    </source>
</evidence>
<name>A0A1G9GTI2_9BACT</name>
<keyword evidence="2" id="KW-0805">Transcription regulation</keyword>
<dbReference type="PANTHER" id="PTHR43133">
    <property type="entry name" value="RNA POLYMERASE ECF-TYPE SIGMA FACTO"/>
    <property type="match status" value="1"/>
</dbReference>
<dbReference type="InterPro" id="IPR014284">
    <property type="entry name" value="RNA_pol_sigma-70_dom"/>
</dbReference>
<evidence type="ECO:0000313" key="8">
    <source>
        <dbReference type="Proteomes" id="UP000198510"/>
    </source>
</evidence>
<gene>
    <name evidence="7" type="ORF">SAMN05421823_104212</name>
</gene>
<dbReference type="CDD" id="cd06171">
    <property type="entry name" value="Sigma70_r4"/>
    <property type="match status" value="1"/>
</dbReference>
<dbReference type="PANTHER" id="PTHR43133:SF46">
    <property type="entry name" value="RNA POLYMERASE SIGMA-70 FACTOR ECF SUBFAMILY"/>
    <property type="match status" value="1"/>
</dbReference>
<evidence type="ECO:0000313" key="7">
    <source>
        <dbReference type="EMBL" id="SDL03912.1"/>
    </source>
</evidence>
<dbReference type="GO" id="GO:0016987">
    <property type="term" value="F:sigma factor activity"/>
    <property type="evidence" value="ECO:0007669"/>
    <property type="project" value="UniProtKB-KW"/>
</dbReference>
<dbReference type="GO" id="GO:0003677">
    <property type="term" value="F:DNA binding"/>
    <property type="evidence" value="ECO:0007669"/>
    <property type="project" value="InterPro"/>
</dbReference>
<dbReference type="SUPFAM" id="SSF88946">
    <property type="entry name" value="Sigma2 domain of RNA polymerase sigma factors"/>
    <property type="match status" value="1"/>
</dbReference>
<keyword evidence="8" id="KW-1185">Reference proteome</keyword>
<dbReference type="Pfam" id="PF08281">
    <property type="entry name" value="Sigma70_r4_2"/>
    <property type="match status" value="1"/>
</dbReference>
<proteinExistence type="inferred from homology"/>
<keyword evidence="4" id="KW-0804">Transcription</keyword>
<sequence length="203" mass="24047">MPYYLDAHHDAHLWQLFLDGEKAAFATLYQRYYPPLYRYGLKLAKDPERVQEAIQEIFSRLWNNRLQGQAVTSVRAYLYTALRRTLARSYGRFWREVHWEEGTHGEPSLELSPEDLTIEEESYRLKRDRLLAVINSLPSRQREAIYLKFYENLTHDEIAAVMDVNTQSITNLVYRAMHTLRKSETLKRLQSSVFLLLVLLLHS</sequence>
<protein>
    <submittedName>
        <fullName evidence="7">RNA polymerase sigma factor, sigma-70 family</fullName>
    </submittedName>
</protein>
<dbReference type="Gene3D" id="1.10.10.10">
    <property type="entry name" value="Winged helix-like DNA-binding domain superfamily/Winged helix DNA-binding domain"/>
    <property type="match status" value="1"/>
</dbReference>
<feature type="domain" description="RNA polymerase sigma-70 region 2" evidence="5">
    <location>
        <begin position="28"/>
        <end position="92"/>
    </location>
</feature>
<dbReference type="Pfam" id="PF04542">
    <property type="entry name" value="Sigma70_r2"/>
    <property type="match status" value="1"/>
</dbReference>
<dbReference type="GO" id="GO:0006352">
    <property type="term" value="P:DNA-templated transcription initiation"/>
    <property type="evidence" value="ECO:0007669"/>
    <property type="project" value="InterPro"/>
</dbReference>
<dbReference type="RefSeq" id="WP_089682127.1">
    <property type="nucleotide sequence ID" value="NZ_FNFO01000004.1"/>
</dbReference>
<organism evidence="7 8">
    <name type="scientific">Catalinimonas alkaloidigena</name>
    <dbReference type="NCBI Taxonomy" id="1075417"/>
    <lineage>
        <taxon>Bacteria</taxon>
        <taxon>Pseudomonadati</taxon>
        <taxon>Bacteroidota</taxon>
        <taxon>Cytophagia</taxon>
        <taxon>Cytophagales</taxon>
        <taxon>Catalimonadaceae</taxon>
        <taxon>Catalinimonas</taxon>
    </lineage>
</organism>
<dbReference type="InterPro" id="IPR013324">
    <property type="entry name" value="RNA_pol_sigma_r3/r4-like"/>
</dbReference>
<dbReference type="OrthoDB" id="9150024at2"/>
<evidence type="ECO:0000256" key="3">
    <source>
        <dbReference type="ARBA" id="ARBA00023082"/>
    </source>
</evidence>
<keyword evidence="3" id="KW-0731">Sigma factor</keyword>
<dbReference type="Gene3D" id="1.10.1740.10">
    <property type="match status" value="1"/>
</dbReference>
<dbReference type="InterPro" id="IPR013325">
    <property type="entry name" value="RNA_pol_sigma_r2"/>
</dbReference>
<dbReference type="InterPro" id="IPR007627">
    <property type="entry name" value="RNA_pol_sigma70_r2"/>
</dbReference>
<evidence type="ECO:0000256" key="1">
    <source>
        <dbReference type="ARBA" id="ARBA00010641"/>
    </source>
</evidence>
<dbReference type="NCBIfam" id="TIGR02937">
    <property type="entry name" value="sigma70-ECF"/>
    <property type="match status" value="1"/>
</dbReference>
<dbReference type="SUPFAM" id="SSF88659">
    <property type="entry name" value="Sigma3 and sigma4 domains of RNA polymerase sigma factors"/>
    <property type="match status" value="1"/>
</dbReference>
<dbReference type="STRING" id="1075417.SAMN05421823_104212"/>
<evidence type="ECO:0000256" key="2">
    <source>
        <dbReference type="ARBA" id="ARBA00023015"/>
    </source>
</evidence>
<reference evidence="7 8" key="1">
    <citation type="submission" date="2016-10" db="EMBL/GenBank/DDBJ databases">
        <authorList>
            <person name="de Groot N.N."/>
        </authorList>
    </citation>
    <scope>NUCLEOTIDE SEQUENCE [LARGE SCALE GENOMIC DNA]</scope>
    <source>
        <strain evidence="7 8">DSM 25186</strain>
    </source>
</reference>
<dbReference type="Proteomes" id="UP000198510">
    <property type="component" value="Unassembled WGS sequence"/>
</dbReference>
<dbReference type="InterPro" id="IPR039425">
    <property type="entry name" value="RNA_pol_sigma-70-like"/>
</dbReference>
<dbReference type="AlphaFoldDB" id="A0A1G9GTI2"/>
<feature type="domain" description="RNA polymerase sigma factor 70 region 4 type 2" evidence="6">
    <location>
        <begin position="128"/>
        <end position="177"/>
    </location>
</feature>
<comment type="similarity">
    <text evidence="1">Belongs to the sigma-70 factor family. ECF subfamily.</text>
</comment>
<dbReference type="InterPro" id="IPR013249">
    <property type="entry name" value="RNA_pol_sigma70_r4_t2"/>
</dbReference>
<evidence type="ECO:0000259" key="6">
    <source>
        <dbReference type="Pfam" id="PF08281"/>
    </source>
</evidence>
<dbReference type="InterPro" id="IPR036388">
    <property type="entry name" value="WH-like_DNA-bd_sf"/>
</dbReference>
<dbReference type="EMBL" id="FNFO01000004">
    <property type="protein sequence ID" value="SDL03912.1"/>
    <property type="molecule type" value="Genomic_DNA"/>
</dbReference>
<evidence type="ECO:0000256" key="4">
    <source>
        <dbReference type="ARBA" id="ARBA00023163"/>
    </source>
</evidence>